<feature type="domain" description="MARVEL" evidence="7">
    <location>
        <begin position="9"/>
        <end position="140"/>
    </location>
</feature>
<feature type="transmembrane region" description="Helical" evidence="6">
    <location>
        <begin position="45"/>
        <end position="64"/>
    </location>
</feature>
<proteinExistence type="predicted"/>
<comment type="subcellular location">
    <subcellularLocation>
        <location evidence="1">Membrane</location>
        <topology evidence="1">Multi-pass membrane protein</topology>
    </subcellularLocation>
</comment>
<dbReference type="OrthoDB" id="4074965at2759"/>
<dbReference type="AlphaFoldDB" id="A0A9Q8ZL54"/>
<evidence type="ECO:0000256" key="3">
    <source>
        <dbReference type="ARBA" id="ARBA00022989"/>
    </source>
</evidence>
<dbReference type="Pfam" id="PF01284">
    <property type="entry name" value="MARVEL"/>
    <property type="match status" value="1"/>
</dbReference>
<feature type="transmembrane region" description="Helical" evidence="6">
    <location>
        <begin position="71"/>
        <end position="91"/>
    </location>
</feature>
<evidence type="ECO:0000256" key="4">
    <source>
        <dbReference type="ARBA" id="ARBA00023136"/>
    </source>
</evidence>
<keyword evidence="9" id="KW-1185">Reference proteome</keyword>
<dbReference type="GO" id="GO:0016020">
    <property type="term" value="C:membrane"/>
    <property type="evidence" value="ECO:0007669"/>
    <property type="project" value="UniProtKB-SubCell"/>
</dbReference>
<evidence type="ECO:0000313" key="8">
    <source>
        <dbReference type="EMBL" id="USP82693.1"/>
    </source>
</evidence>
<dbReference type="VEuPathDB" id="FungiDB:yc1106_09967"/>
<evidence type="ECO:0000256" key="2">
    <source>
        <dbReference type="ARBA" id="ARBA00022692"/>
    </source>
</evidence>
<name>A0A9Q8ZL54_CURCL</name>
<evidence type="ECO:0000313" key="9">
    <source>
        <dbReference type="Proteomes" id="UP001056012"/>
    </source>
</evidence>
<feature type="compositionally biased region" description="Basic residues" evidence="5">
    <location>
        <begin position="163"/>
        <end position="173"/>
    </location>
</feature>
<organism evidence="8 9">
    <name type="scientific">Curvularia clavata</name>
    <dbReference type="NCBI Taxonomy" id="95742"/>
    <lineage>
        <taxon>Eukaryota</taxon>
        <taxon>Fungi</taxon>
        <taxon>Dikarya</taxon>
        <taxon>Ascomycota</taxon>
        <taxon>Pezizomycotina</taxon>
        <taxon>Dothideomycetes</taxon>
        <taxon>Pleosporomycetidae</taxon>
        <taxon>Pleosporales</taxon>
        <taxon>Pleosporineae</taxon>
        <taxon>Pleosporaceae</taxon>
        <taxon>Curvularia</taxon>
    </lineage>
</organism>
<protein>
    <recommendedName>
        <fullName evidence="7">MARVEL domain-containing protein</fullName>
    </recommendedName>
</protein>
<sequence length="173" mass="19009">MAVPRSAFMALRLAQFTCAAVVLGLAGYLLHLEYAHNIGGPFNRLIYSAIIAATSLIASLIWLISSTLTPVAHTIADLLFCGAWFAVFGLLQDWYEDVMRCGSKWDWNTMGLRDGLCGKWNAIQAFSFMAAIFWFASFVLGIMTWKKHGTAPAASDGAPATTGRKRWLGRSRV</sequence>
<evidence type="ECO:0000256" key="6">
    <source>
        <dbReference type="SAM" id="Phobius"/>
    </source>
</evidence>
<gene>
    <name evidence="8" type="ORF">yc1106_09967</name>
</gene>
<evidence type="ECO:0000256" key="5">
    <source>
        <dbReference type="SAM" id="MobiDB-lite"/>
    </source>
</evidence>
<dbReference type="Proteomes" id="UP001056012">
    <property type="component" value="Chromosome 8"/>
</dbReference>
<keyword evidence="4 6" id="KW-0472">Membrane</keyword>
<evidence type="ECO:0000259" key="7">
    <source>
        <dbReference type="Pfam" id="PF01284"/>
    </source>
</evidence>
<accession>A0A9Q8ZL54</accession>
<keyword evidence="2 6" id="KW-0812">Transmembrane</keyword>
<feature type="transmembrane region" description="Helical" evidence="6">
    <location>
        <begin position="122"/>
        <end position="145"/>
    </location>
</feature>
<dbReference type="InterPro" id="IPR008253">
    <property type="entry name" value="Marvel"/>
</dbReference>
<dbReference type="PANTHER" id="PTHR39608:SF1">
    <property type="entry name" value="INTEGRAL MEMBRANE PROTEIN (AFU_ORTHOLOGUE AFUA_5G08640)"/>
    <property type="match status" value="1"/>
</dbReference>
<feature type="region of interest" description="Disordered" evidence="5">
    <location>
        <begin position="149"/>
        <end position="173"/>
    </location>
</feature>
<dbReference type="PANTHER" id="PTHR39608">
    <property type="entry name" value="INTEGRAL MEMBRANE PROTEIN (AFU_ORTHOLOGUE AFUA_5G08640)"/>
    <property type="match status" value="1"/>
</dbReference>
<reference evidence="8" key="1">
    <citation type="submission" date="2021-12" db="EMBL/GenBank/DDBJ databases">
        <title>Curvularia clavata genome.</title>
        <authorList>
            <person name="Cao Y."/>
        </authorList>
    </citation>
    <scope>NUCLEOTIDE SEQUENCE</scope>
    <source>
        <strain evidence="8">Yc1106</strain>
    </source>
</reference>
<evidence type="ECO:0000256" key="1">
    <source>
        <dbReference type="ARBA" id="ARBA00004141"/>
    </source>
</evidence>
<keyword evidence="3 6" id="KW-1133">Transmembrane helix</keyword>
<dbReference type="EMBL" id="CP089281">
    <property type="protein sequence ID" value="USP82693.1"/>
    <property type="molecule type" value="Genomic_DNA"/>
</dbReference>